<dbReference type="PANTHER" id="PTHR37955:SF1">
    <property type="entry name" value="DEP DOMAIN-CONTAINING PROTEIN"/>
    <property type="match status" value="1"/>
</dbReference>
<dbReference type="InterPro" id="IPR038665">
    <property type="entry name" value="Voltage-dep_anion_channel_sf"/>
</dbReference>
<protein>
    <submittedName>
        <fullName evidence="6">Exfoliative toxin A</fullName>
    </submittedName>
</protein>
<dbReference type="PATRIC" id="fig|1423807.3.peg.1835"/>
<feature type="transmembrane region" description="Helical" evidence="5">
    <location>
        <begin position="32"/>
        <end position="55"/>
    </location>
</feature>
<dbReference type="Gene3D" id="1.50.10.150">
    <property type="entry name" value="Voltage-dependent anion channel"/>
    <property type="match status" value="1"/>
</dbReference>
<keyword evidence="7" id="KW-1185">Reference proteome</keyword>
<feature type="transmembrane region" description="Helical" evidence="5">
    <location>
        <begin position="67"/>
        <end position="89"/>
    </location>
</feature>
<dbReference type="eggNOG" id="COG1275">
    <property type="taxonomic scope" value="Bacteria"/>
</dbReference>
<keyword evidence="2 5" id="KW-0812">Transmembrane</keyword>
<evidence type="ECO:0000256" key="1">
    <source>
        <dbReference type="ARBA" id="ARBA00004141"/>
    </source>
</evidence>
<dbReference type="GO" id="GO:0046583">
    <property type="term" value="F:monoatomic cation efflux transmembrane transporter activity"/>
    <property type="evidence" value="ECO:0007669"/>
    <property type="project" value="TreeGrafter"/>
</dbReference>
<dbReference type="Pfam" id="PF03595">
    <property type="entry name" value="SLAC1"/>
    <property type="match status" value="1"/>
</dbReference>
<evidence type="ECO:0000313" key="6">
    <source>
        <dbReference type="EMBL" id="KRM09440.1"/>
    </source>
</evidence>
<feature type="transmembrane region" description="Helical" evidence="5">
    <location>
        <begin position="95"/>
        <end position="116"/>
    </location>
</feature>
<comment type="subcellular location">
    <subcellularLocation>
        <location evidence="1">Membrane</location>
        <topology evidence="1">Multi-pass membrane protein</topology>
    </subcellularLocation>
</comment>
<dbReference type="CDD" id="cd09325">
    <property type="entry name" value="TDT_C4-dicarb_trans"/>
    <property type="match status" value="1"/>
</dbReference>
<feature type="transmembrane region" description="Helical" evidence="5">
    <location>
        <begin position="128"/>
        <end position="148"/>
    </location>
</feature>
<evidence type="ECO:0000256" key="2">
    <source>
        <dbReference type="ARBA" id="ARBA00022692"/>
    </source>
</evidence>
<dbReference type="GO" id="GO:0005886">
    <property type="term" value="C:plasma membrane"/>
    <property type="evidence" value="ECO:0007669"/>
    <property type="project" value="TreeGrafter"/>
</dbReference>
<gene>
    <name evidence="6" type="ORF">FD16_GL001792</name>
</gene>
<feature type="transmembrane region" description="Helical" evidence="5">
    <location>
        <begin position="273"/>
        <end position="295"/>
    </location>
</feature>
<feature type="transmembrane region" description="Helical" evidence="5">
    <location>
        <begin position="7"/>
        <end position="26"/>
    </location>
</feature>
<evidence type="ECO:0000256" key="5">
    <source>
        <dbReference type="SAM" id="Phobius"/>
    </source>
</evidence>
<dbReference type="PANTHER" id="PTHR37955">
    <property type="entry name" value="TELLURITE RESISTANCE PROTEIN TEHA"/>
    <property type="match status" value="1"/>
</dbReference>
<keyword evidence="4 5" id="KW-0472">Membrane</keyword>
<proteinExistence type="predicted"/>
<accession>A0A0R1VUJ0</accession>
<feature type="transmembrane region" description="Helical" evidence="5">
    <location>
        <begin position="211"/>
        <end position="232"/>
    </location>
</feature>
<feature type="transmembrane region" description="Helical" evidence="5">
    <location>
        <begin position="154"/>
        <end position="171"/>
    </location>
</feature>
<comment type="caution">
    <text evidence="6">The sequence shown here is derived from an EMBL/GenBank/DDBJ whole genome shotgun (WGS) entry which is preliminary data.</text>
</comment>
<dbReference type="RefSeq" id="WP_010622516.1">
    <property type="nucleotide sequence ID" value="NZ_AZGF01000041.1"/>
</dbReference>
<dbReference type="OrthoDB" id="309023at2"/>
<dbReference type="EMBL" id="AZGF01000041">
    <property type="protein sequence ID" value="KRM09440.1"/>
    <property type="molecule type" value="Genomic_DNA"/>
</dbReference>
<name>A0A0R1VUJ0_9LACO</name>
<sequence>MKHFFTQLPIPFGGVALAIATLGSFFSFEHLAFLGTAVTIISVILLLLLILKLVITPRSVIRELGSPIIMSVAPTIPMTIMILITNFSNYPIAKLIWLLALALHVGFIFTLSGQIIKSHLFSRQRISPSWFVTYVGIGVGAITCRPFNSIIGKNCFWVALICYVVLLPMILNRIYRSGNIPSAMLPLITILAAPGSLCLDGYLHAFSHPQLPMIIALLVISQIFYLLTIITIHGMISLPFASSFAGFTFPLVISASALANARPYLSLGMIYSITYQILVIIESTIAVAVVIYVLVRFVVQMKVAMSHDLSE</sequence>
<evidence type="ECO:0000256" key="3">
    <source>
        <dbReference type="ARBA" id="ARBA00022989"/>
    </source>
</evidence>
<dbReference type="AlphaFoldDB" id="A0A0R1VUJ0"/>
<evidence type="ECO:0000313" key="7">
    <source>
        <dbReference type="Proteomes" id="UP000051820"/>
    </source>
</evidence>
<keyword evidence="3 5" id="KW-1133">Transmembrane helix</keyword>
<dbReference type="InterPro" id="IPR004695">
    <property type="entry name" value="SLAC1/Mae1/Ssu1/TehA"/>
</dbReference>
<feature type="transmembrane region" description="Helical" evidence="5">
    <location>
        <begin position="244"/>
        <end position="261"/>
    </location>
</feature>
<organism evidence="6 7">
    <name type="scientific">Paucilactobacillus suebicus DSM 5007 = KCTC 3549</name>
    <dbReference type="NCBI Taxonomy" id="1423807"/>
    <lineage>
        <taxon>Bacteria</taxon>
        <taxon>Bacillati</taxon>
        <taxon>Bacillota</taxon>
        <taxon>Bacilli</taxon>
        <taxon>Lactobacillales</taxon>
        <taxon>Lactobacillaceae</taxon>
        <taxon>Paucilactobacillus</taxon>
    </lineage>
</organism>
<evidence type="ECO:0000256" key="4">
    <source>
        <dbReference type="ARBA" id="ARBA00023136"/>
    </source>
</evidence>
<dbReference type="InterPro" id="IPR052951">
    <property type="entry name" value="Tellurite_res_ion_channel"/>
</dbReference>
<dbReference type="Proteomes" id="UP000051820">
    <property type="component" value="Unassembled WGS sequence"/>
</dbReference>
<reference evidence="6 7" key="1">
    <citation type="journal article" date="2015" name="Genome Announc.">
        <title>Expanding the biotechnology potential of lactobacilli through comparative genomics of 213 strains and associated genera.</title>
        <authorList>
            <person name="Sun Z."/>
            <person name="Harris H.M."/>
            <person name="McCann A."/>
            <person name="Guo C."/>
            <person name="Argimon S."/>
            <person name="Zhang W."/>
            <person name="Yang X."/>
            <person name="Jeffery I.B."/>
            <person name="Cooney J.C."/>
            <person name="Kagawa T.F."/>
            <person name="Liu W."/>
            <person name="Song Y."/>
            <person name="Salvetti E."/>
            <person name="Wrobel A."/>
            <person name="Rasinkangas P."/>
            <person name="Parkhill J."/>
            <person name="Rea M.C."/>
            <person name="O'Sullivan O."/>
            <person name="Ritari J."/>
            <person name="Douillard F.P."/>
            <person name="Paul Ross R."/>
            <person name="Yang R."/>
            <person name="Briner A.E."/>
            <person name="Felis G.E."/>
            <person name="de Vos W.M."/>
            <person name="Barrangou R."/>
            <person name="Klaenhammer T.R."/>
            <person name="Caufield P.W."/>
            <person name="Cui Y."/>
            <person name="Zhang H."/>
            <person name="O'Toole P.W."/>
        </authorList>
    </citation>
    <scope>NUCLEOTIDE SEQUENCE [LARGE SCALE GENOMIC DNA]</scope>
    <source>
        <strain evidence="6 7">DSM 5007</strain>
    </source>
</reference>